<accession>A0A836Z5I0</accession>
<gene>
    <name evidence="1" type="ORF">SALWKB29_1689</name>
</gene>
<name>A0A836Z5I0_9NEIS</name>
<evidence type="ECO:0000313" key="1">
    <source>
        <dbReference type="EMBL" id="KDN14199.1"/>
    </source>
</evidence>
<keyword evidence="2" id="KW-1185">Reference proteome</keyword>
<comment type="caution">
    <text evidence="1">The sequence shown here is derived from an EMBL/GenBank/DDBJ whole genome shotgun (WGS) entry which is preliminary data.</text>
</comment>
<dbReference type="InterPro" id="IPR000415">
    <property type="entry name" value="Nitroreductase-like"/>
</dbReference>
<dbReference type="GO" id="GO:0016491">
    <property type="term" value="F:oxidoreductase activity"/>
    <property type="evidence" value="ECO:0007669"/>
    <property type="project" value="InterPro"/>
</dbReference>
<dbReference type="SUPFAM" id="SSF55469">
    <property type="entry name" value="FMN-dependent nitroreductase-like"/>
    <property type="match status" value="1"/>
</dbReference>
<dbReference type="EMBL" id="JFZV01000009">
    <property type="protein sequence ID" value="KDN14199.1"/>
    <property type="molecule type" value="Genomic_DNA"/>
</dbReference>
<evidence type="ECO:0000313" key="2">
    <source>
        <dbReference type="Proteomes" id="UP000027170"/>
    </source>
</evidence>
<organism evidence="1 2">
    <name type="scientific">Snodgrassella communis</name>
    <dbReference type="NCBI Taxonomy" id="2946699"/>
    <lineage>
        <taxon>Bacteria</taxon>
        <taxon>Pseudomonadati</taxon>
        <taxon>Pseudomonadota</taxon>
        <taxon>Betaproteobacteria</taxon>
        <taxon>Neisseriales</taxon>
        <taxon>Neisseriaceae</taxon>
        <taxon>Snodgrassella</taxon>
    </lineage>
</organism>
<proteinExistence type="predicted"/>
<reference evidence="1 2" key="1">
    <citation type="submission" date="2014-03" db="EMBL/GenBank/DDBJ databases">
        <title>The genomes of two eusocial bee gut symbionts.</title>
        <authorList>
            <person name="Kwong W.K."/>
            <person name="Engel P."/>
            <person name="Koch H."/>
            <person name="Moran N.A."/>
        </authorList>
    </citation>
    <scope>NUCLEOTIDE SEQUENCE [LARGE SCALE GENOMIC DNA]</scope>
    <source>
        <strain evidence="2">wkB29</strain>
    </source>
</reference>
<dbReference type="OrthoDB" id="3181400at2"/>
<sequence length="78" mass="9048">MEVARNAPTSHFLPQCPIVRVPDLQLREQIRGICHQQYVGTNSDLQVFVVDLYRNHRICNQLGLTLAPIFLFRACKKR</sequence>
<protein>
    <submittedName>
        <fullName evidence="1">Uncharacterized protein</fullName>
    </submittedName>
</protein>
<dbReference type="AlphaFoldDB" id="A0A836Z5I0"/>
<dbReference type="Proteomes" id="UP000027170">
    <property type="component" value="Unassembled WGS sequence"/>
</dbReference>
<dbReference type="Gene3D" id="3.40.109.10">
    <property type="entry name" value="NADH Oxidase"/>
    <property type="match status" value="1"/>
</dbReference>